<evidence type="ECO:0000313" key="2">
    <source>
        <dbReference type="EMBL" id="KAF9516744.1"/>
    </source>
</evidence>
<dbReference type="AlphaFoldDB" id="A0A9P6DZ80"/>
<reference evidence="2" key="1">
    <citation type="journal article" date="2020" name="Nat. Commun.">
        <title>Large-scale genome sequencing of mycorrhizal fungi provides insights into the early evolution of symbiotic traits.</title>
        <authorList>
            <person name="Miyauchi S."/>
            <person name="Kiss E."/>
            <person name="Kuo A."/>
            <person name="Drula E."/>
            <person name="Kohler A."/>
            <person name="Sanchez-Garcia M."/>
            <person name="Morin E."/>
            <person name="Andreopoulos B."/>
            <person name="Barry K.W."/>
            <person name="Bonito G."/>
            <person name="Buee M."/>
            <person name="Carver A."/>
            <person name="Chen C."/>
            <person name="Cichocki N."/>
            <person name="Clum A."/>
            <person name="Culley D."/>
            <person name="Crous P.W."/>
            <person name="Fauchery L."/>
            <person name="Girlanda M."/>
            <person name="Hayes R.D."/>
            <person name="Keri Z."/>
            <person name="LaButti K."/>
            <person name="Lipzen A."/>
            <person name="Lombard V."/>
            <person name="Magnuson J."/>
            <person name="Maillard F."/>
            <person name="Murat C."/>
            <person name="Nolan M."/>
            <person name="Ohm R.A."/>
            <person name="Pangilinan J."/>
            <person name="Pereira M.F."/>
            <person name="Perotto S."/>
            <person name="Peter M."/>
            <person name="Pfister S."/>
            <person name="Riley R."/>
            <person name="Sitrit Y."/>
            <person name="Stielow J.B."/>
            <person name="Szollosi G."/>
            <person name="Zifcakova L."/>
            <person name="Stursova M."/>
            <person name="Spatafora J.W."/>
            <person name="Tedersoo L."/>
            <person name="Vaario L.M."/>
            <person name="Yamada A."/>
            <person name="Yan M."/>
            <person name="Wang P."/>
            <person name="Xu J."/>
            <person name="Bruns T."/>
            <person name="Baldrian P."/>
            <person name="Vilgalys R."/>
            <person name="Dunand C."/>
            <person name="Henrissat B."/>
            <person name="Grigoriev I.V."/>
            <person name="Hibbett D."/>
            <person name="Nagy L.G."/>
            <person name="Martin F.M."/>
        </authorList>
    </citation>
    <scope>NUCLEOTIDE SEQUENCE</scope>
    <source>
        <strain evidence="2">UP504</strain>
    </source>
</reference>
<dbReference type="Proteomes" id="UP000886523">
    <property type="component" value="Unassembled WGS sequence"/>
</dbReference>
<keyword evidence="3" id="KW-1185">Reference proteome</keyword>
<dbReference type="EMBL" id="MU128937">
    <property type="protein sequence ID" value="KAF9516744.1"/>
    <property type="molecule type" value="Genomic_DNA"/>
</dbReference>
<proteinExistence type="predicted"/>
<organism evidence="2 3">
    <name type="scientific">Hydnum rufescens UP504</name>
    <dbReference type="NCBI Taxonomy" id="1448309"/>
    <lineage>
        <taxon>Eukaryota</taxon>
        <taxon>Fungi</taxon>
        <taxon>Dikarya</taxon>
        <taxon>Basidiomycota</taxon>
        <taxon>Agaricomycotina</taxon>
        <taxon>Agaricomycetes</taxon>
        <taxon>Cantharellales</taxon>
        <taxon>Hydnaceae</taxon>
        <taxon>Hydnum</taxon>
    </lineage>
</organism>
<protein>
    <submittedName>
        <fullName evidence="2">Uncharacterized protein</fullName>
    </submittedName>
</protein>
<accession>A0A9P6DZ80</accession>
<dbReference type="OrthoDB" id="3257768at2759"/>
<gene>
    <name evidence="2" type="ORF">BS47DRAFT_1291952</name>
</gene>
<dbReference type="InterPro" id="IPR040521">
    <property type="entry name" value="KDZ"/>
</dbReference>
<comment type="caution">
    <text evidence="2">The sequence shown here is derived from an EMBL/GenBank/DDBJ whole genome shotgun (WGS) entry which is preliminary data.</text>
</comment>
<dbReference type="Pfam" id="PF18758">
    <property type="entry name" value="KDZ"/>
    <property type="match status" value="1"/>
</dbReference>
<sequence>MILYNIFCQWITKLHCRLPSLPPEFQIDPNITTLRGVIPKFHFRAHKPEGHAQFSLNWMPGVGQTDGEGIEQDWSSINPAPNSMKEMGSGCRHDTLDDIWSDLNY</sequence>
<evidence type="ECO:0000256" key="1">
    <source>
        <dbReference type="SAM" id="MobiDB-lite"/>
    </source>
</evidence>
<feature type="region of interest" description="Disordered" evidence="1">
    <location>
        <begin position="68"/>
        <end position="90"/>
    </location>
</feature>
<name>A0A9P6DZ80_9AGAM</name>
<evidence type="ECO:0000313" key="3">
    <source>
        <dbReference type="Proteomes" id="UP000886523"/>
    </source>
</evidence>